<keyword evidence="3" id="KW-0012">Acyltransferase</keyword>
<keyword evidence="2" id="KW-0808">Transferase</keyword>
<dbReference type="PANTHER" id="PTHR31623:SF83">
    <property type="entry name" value="ACETYL-COA-BENZYLALCOHOL ACETYLTRANSFERASE-LIKE"/>
    <property type="match status" value="1"/>
</dbReference>
<dbReference type="Gene3D" id="3.30.559.10">
    <property type="entry name" value="Chloramphenicol acetyltransferase-like domain"/>
    <property type="match status" value="2"/>
</dbReference>
<dbReference type="Pfam" id="PF02458">
    <property type="entry name" value="Transferase"/>
    <property type="match status" value="1"/>
</dbReference>
<dbReference type="InterPro" id="IPR023213">
    <property type="entry name" value="CAT-like_dom_sf"/>
</dbReference>
<dbReference type="PANTHER" id="PTHR31623">
    <property type="entry name" value="F21J9.9"/>
    <property type="match status" value="1"/>
</dbReference>
<gene>
    <name evidence="4" type="primary">BEAT3</name>
</gene>
<dbReference type="AlphaFoldDB" id="Q9SQ00"/>
<dbReference type="SABIO-RK" id="Q9SQ00"/>
<organism evidence="4">
    <name type="scientific">Clarkia concinna</name>
    <name type="common">Red ribbons</name>
    <name type="synonym">Eucharidium concinnum</name>
    <dbReference type="NCBI Taxonomy" id="49040"/>
    <lineage>
        <taxon>Eukaryota</taxon>
        <taxon>Viridiplantae</taxon>
        <taxon>Streptophyta</taxon>
        <taxon>Embryophyta</taxon>
        <taxon>Tracheophyta</taxon>
        <taxon>Spermatophyta</taxon>
        <taxon>Magnoliopsida</taxon>
        <taxon>eudicotyledons</taxon>
        <taxon>Gunneridae</taxon>
        <taxon>Pentapetalae</taxon>
        <taxon>rosids</taxon>
        <taxon>malvids</taxon>
        <taxon>Myrtales</taxon>
        <taxon>Onagraceae</taxon>
        <taxon>Onagroideae</taxon>
        <taxon>Onagreae</taxon>
        <taxon>Clarkia</taxon>
    </lineage>
</organism>
<comment type="similarity">
    <text evidence="1">Belongs to the plant acyltransferase family.</text>
</comment>
<dbReference type="GO" id="GO:0016746">
    <property type="term" value="F:acyltransferase activity"/>
    <property type="evidence" value="ECO:0007669"/>
    <property type="project" value="UniProtKB-KW"/>
</dbReference>
<name>Q9SQ00_CLACO</name>
<evidence type="ECO:0000256" key="2">
    <source>
        <dbReference type="ARBA" id="ARBA00022679"/>
    </source>
</evidence>
<evidence type="ECO:0000313" key="4">
    <source>
        <dbReference type="EMBL" id="AAF04784.1"/>
    </source>
</evidence>
<proteinExistence type="inferred from homology"/>
<evidence type="ECO:0000256" key="1">
    <source>
        <dbReference type="ARBA" id="ARBA00009861"/>
    </source>
</evidence>
<protein>
    <submittedName>
        <fullName evidence="4">Acetyl-CoA:benzylalcohol acetyltranferase</fullName>
    </submittedName>
</protein>
<dbReference type="EMBL" id="AF121853">
    <property type="protein sequence ID" value="AAF04784.1"/>
    <property type="molecule type" value="Genomic_DNA"/>
</dbReference>
<accession>Q9SQ00</accession>
<sequence length="431" mass="48252">MNITMQSKKLLKPSIPTPPHLQKLNLSLLDQIQIPFYVGLIFHYETLSDNSHITFAKLESSLSKTLTLYYHMAGRYNGTDCVIECNDQGIGYVETTFDVELHQFLVVEESNNLDLLVGLSGFLSETEIPPLASIQVNMFKCGGLVIGAQFNHMIGDMFTMSTFMNSWAKACRHGIKEVAHPTLGLAPLMPSAKVLNIPPPPSFEGVKFVSKRFVFNENAITRLRKEATEEDGDDDQKKKRPSRVDIVTALLSKTLIEMDCAKKEQTKSRPSLMVHMMNLRKRTKLALENDVSGNFFTVVNVESKTTVAPKITDLTESLGSARGEIISEVAKVDDAQVVGSMVLNSVREFYYEWGKGEKNVLVYTSWCRFPLYEVDFGWGIPSLVDTTAVPFRLIVLMDQGPTGDGIAVRACLSEHDMIQFQQHHQLLSYVS</sequence>
<evidence type="ECO:0000256" key="3">
    <source>
        <dbReference type="ARBA" id="ARBA00023315"/>
    </source>
</evidence>
<reference evidence="4" key="1">
    <citation type="journal article" date="1999" name="Plant Cell Physiol.">
        <title>Characterization of benzylalcohol acetyltransferases in scented and non-scented Clarkia species.</title>
        <authorList>
            <person name="Nam K.H."/>
            <person name="Dudareva N."/>
            <person name="Pichersky E."/>
        </authorList>
    </citation>
    <scope>NUCLEOTIDE SEQUENCE</scope>
</reference>